<keyword evidence="1" id="KW-0472">Membrane</keyword>
<gene>
    <name evidence="2" type="ORF">TU94_22210</name>
</gene>
<dbReference type="Proteomes" id="UP000032234">
    <property type="component" value="Chromosome"/>
</dbReference>
<dbReference type="KEGG" id="scw:TU94_22210"/>
<dbReference type="EMBL" id="CP010849">
    <property type="protein sequence ID" value="AJP03792.1"/>
    <property type="molecule type" value="Genomic_DNA"/>
</dbReference>
<name>A0A0C5FUQ5_9ACTN</name>
<dbReference type="HOGENOM" id="CLU_2865748_0_0_11"/>
<keyword evidence="1" id="KW-1133">Transmembrane helix</keyword>
<sequence>MMFLELLQAFGTFLGGLGALIAGTAQLLALFQKKGEEREAGHGGDESRVRMIPPGLVACPAAAA</sequence>
<reference evidence="2 3" key="1">
    <citation type="submission" date="2015-02" db="EMBL/GenBank/DDBJ databases">
        <title>Genome sequence of thermotolerant Streptomyces cyaneogriseus subsp. Noncyanogenus NMWT1, the producer of nematocidal antibiotics nemadectin.</title>
        <authorList>
            <person name="Wang H."/>
            <person name="Li C."/>
            <person name="Xiang W."/>
            <person name="Wang X."/>
        </authorList>
    </citation>
    <scope>NUCLEOTIDE SEQUENCE [LARGE SCALE GENOMIC DNA]</scope>
    <source>
        <strain evidence="2 3">NMWT 1</strain>
    </source>
</reference>
<proteinExistence type="predicted"/>
<keyword evidence="1" id="KW-0812">Transmembrane</keyword>
<dbReference type="AlphaFoldDB" id="A0A0C5FUQ5"/>
<evidence type="ECO:0000313" key="3">
    <source>
        <dbReference type="Proteomes" id="UP000032234"/>
    </source>
</evidence>
<protein>
    <submittedName>
        <fullName evidence="2">Uncharacterized protein</fullName>
    </submittedName>
</protein>
<accession>A0A0C5FUQ5</accession>
<feature type="transmembrane region" description="Helical" evidence="1">
    <location>
        <begin position="6"/>
        <end position="31"/>
    </location>
</feature>
<evidence type="ECO:0000256" key="1">
    <source>
        <dbReference type="SAM" id="Phobius"/>
    </source>
</evidence>
<dbReference type="PATRIC" id="fig|477245.3.peg.4691"/>
<organism evidence="2 3">
    <name type="scientific">Streptomyces cyaneogriseus subsp. noncyanogenus</name>
    <dbReference type="NCBI Taxonomy" id="477245"/>
    <lineage>
        <taxon>Bacteria</taxon>
        <taxon>Bacillati</taxon>
        <taxon>Actinomycetota</taxon>
        <taxon>Actinomycetes</taxon>
        <taxon>Kitasatosporales</taxon>
        <taxon>Streptomycetaceae</taxon>
        <taxon>Streptomyces</taxon>
    </lineage>
</organism>
<evidence type="ECO:0000313" key="2">
    <source>
        <dbReference type="EMBL" id="AJP03792.1"/>
    </source>
</evidence>
<keyword evidence="3" id="KW-1185">Reference proteome</keyword>